<organism evidence="2 3">
    <name type="scientific">Liparis tanakae</name>
    <name type="common">Tanaka's snailfish</name>
    <dbReference type="NCBI Taxonomy" id="230148"/>
    <lineage>
        <taxon>Eukaryota</taxon>
        <taxon>Metazoa</taxon>
        <taxon>Chordata</taxon>
        <taxon>Craniata</taxon>
        <taxon>Vertebrata</taxon>
        <taxon>Euteleostomi</taxon>
        <taxon>Actinopterygii</taxon>
        <taxon>Neopterygii</taxon>
        <taxon>Teleostei</taxon>
        <taxon>Neoteleostei</taxon>
        <taxon>Acanthomorphata</taxon>
        <taxon>Eupercaria</taxon>
        <taxon>Perciformes</taxon>
        <taxon>Cottioidei</taxon>
        <taxon>Cottales</taxon>
        <taxon>Liparidae</taxon>
        <taxon>Liparis</taxon>
    </lineage>
</organism>
<dbReference type="AlphaFoldDB" id="A0A4Z2IXL7"/>
<keyword evidence="3" id="KW-1185">Reference proteome</keyword>
<protein>
    <submittedName>
        <fullName evidence="2">Uncharacterized protein</fullName>
    </submittedName>
</protein>
<gene>
    <name evidence="2" type="ORF">EYF80_007346</name>
</gene>
<reference evidence="2 3" key="1">
    <citation type="submission" date="2019-03" db="EMBL/GenBank/DDBJ databases">
        <title>First draft genome of Liparis tanakae, snailfish: a comprehensive survey of snailfish specific genes.</title>
        <authorList>
            <person name="Kim W."/>
            <person name="Song I."/>
            <person name="Jeong J.-H."/>
            <person name="Kim D."/>
            <person name="Kim S."/>
            <person name="Ryu S."/>
            <person name="Song J.Y."/>
            <person name="Lee S.K."/>
        </authorList>
    </citation>
    <scope>NUCLEOTIDE SEQUENCE [LARGE SCALE GENOMIC DNA]</scope>
    <source>
        <tissue evidence="2">Muscle</tissue>
    </source>
</reference>
<name>A0A4Z2IXL7_9TELE</name>
<evidence type="ECO:0000256" key="1">
    <source>
        <dbReference type="SAM" id="MobiDB-lite"/>
    </source>
</evidence>
<feature type="compositionally biased region" description="Polar residues" evidence="1">
    <location>
        <begin position="74"/>
        <end position="85"/>
    </location>
</feature>
<proteinExistence type="predicted"/>
<accession>A0A4Z2IXL7</accession>
<dbReference type="Proteomes" id="UP000314294">
    <property type="component" value="Unassembled WGS sequence"/>
</dbReference>
<dbReference type="EMBL" id="SRLO01000039">
    <property type="protein sequence ID" value="TNN82511.1"/>
    <property type="molecule type" value="Genomic_DNA"/>
</dbReference>
<evidence type="ECO:0000313" key="3">
    <source>
        <dbReference type="Proteomes" id="UP000314294"/>
    </source>
</evidence>
<comment type="caution">
    <text evidence="2">The sequence shown here is derived from an EMBL/GenBank/DDBJ whole genome shotgun (WGS) entry which is preliminary data.</text>
</comment>
<evidence type="ECO:0000313" key="2">
    <source>
        <dbReference type="EMBL" id="TNN82511.1"/>
    </source>
</evidence>
<sequence length="155" mass="17451">MHWTMFEERDTAGRCLERKYPSRRSPGNYNYEGRAHPNGSCTEVQGQVYPHMMKMSKTEFKFKVTAQTELESTSLTSHLDRNNLSVRRADGSSGDGLASQPANRSGVPVYKVVWQHQRAQPLTQEDVADCDHCQGVALPPGPQRTTWSVTSYSCE</sequence>
<feature type="region of interest" description="Disordered" evidence="1">
    <location>
        <begin position="74"/>
        <end position="103"/>
    </location>
</feature>